<comment type="caution">
    <text evidence="1">The sequence shown here is derived from an EMBL/GenBank/DDBJ whole genome shotgun (WGS) entry which is preliminary data.</text>
</comment>
<gene>
    <name evidence="1" type="ORF">CAL20_05730</name>
</gene>
<accession>A0A261UB43</accession>
<proteinExistence type="predicted"/>
<dbReference type="EMBL" id="NEVQ01000008">
    <property type="protein sequence ID" value="OZI59129.1"/>
    <property type="molecule type" value="Genomic_DNA"/>
</dbReference>
<evidence type="ECO:0000313" key="1">
    <source>
        <dbReference type="EMBL" id="OZI59129.1"/>
    </source>
</evidence>
<keyword evidence="2" id="KW-1185">Reference proteome</keyword>
<organism evidence="1 2">
    <name type="scientific">Bordetella genomosp. 4</name>
    <dbReference type="NCBI Taxonomy" id="463044"/>
    <lineage>
        <taxon>Bacteria</taxon>
        <taxon>Pseudomonadati</taxon>
        <taxon>Pseudomonadota</taxon>
        <taxon>Betaproteobacteria</taxon>
        <taxon>Burkholderiales</taxon>
        <taxon>Alcaligenaceae</taxon>
        <taxon>Bordetella</taxon>
    </lineage>
</organism>
<name>A0A261UB43_9BORD</name>
<dbReference type="RefSeq" id="WP_094820113.1">
    <property type="nucleotide sequence ID" value="NZ_NEVO01000004.1"/>
</dbReference>
<sequence>MSPPTVLPGSDAAKAVAKVGQYVADQGAGLQLPVLEQYVKDVIVEYGGDPVTAAASARTVTVMAERDPANTQGIAEHIVAKAVSDPNTISDRIRENVQRGVAERGGLNSLTKDEQKALAYDEASGALRSAGITDTQSHADLKTRINDYIDQGASPEVAAAAAAAPALAAGGPVADSLSIFGYLVMLVHGDVKYVFNNTETLNVSGSAIHSHMKSVKYDMSAYNFDIVCDTIQTSSTNEFLNGRFHIGLGVGNYPGTYKALMTSAFSFYGGVGKLGMQWRPFTLYSLNGTKKRLYLAGIDNDMVMYNRAIEEDRDHRETSVLTVEQAKQAIQRTITKWFN</sequence>
<dbReference type="AlphaFoldDB" id="A0A261UB43"/>
<dbReference type="OrthoDB" id="8635838at2"/>
<protein>
    <submittedName>
        <fullName evidence="1">Uncharacterized protein</fullName>
    </submittedName>
</protein>
<reference evidence="1 2" key="1">
    <citation type="submission" date="2017-05" db="EMBL/GenBank/DDBJ databases">
        <title>Complete and WGS of Bordetella genogroups.</title>
        <authorList>
            <person name="Spilker T."/>
            <person name="LiPuma J."/>
        </authorList>
    </citation>
    <scope>NUCLEOTIDE SEQUENCE [LARGE SCALE GENOMIC DNA]</scope>
    <source>
        <strain evidence="1 2">AU9919</strain>
    </source>
</reference>
<dbReference type="Proteomes" id="UP000216885">
    <property type="component" value="Unassembled WGS sequence"/>
</dbReference>
<evidence type="ECO:0000313" key="2">
    <source>
        <dbReference type="Proteomes" id="UP000216885"/>
    </source>
</evidence>